<evidence type="ECO:0000256" key="4">
    <source>
        <dbReference type="ARBA" id="ARBA00023014"/>
    </source>
</evidence>
<dbReference type="InterPro" id="IPR007197">
    <property type="entry name" value="rSAM"/>
</dbReference>
<dbReference type="Pfam" id="PF04055">
    <property type="entry name" value="Radical_SAM"/>
    <property type="match status" value="1"/>
</dbReference>
<sequence>MDDYPGYLRGLADGTLQQAAKALMAELEDCVVCPHHCHVNRKAGELGYCQSGWNVEIGGYEPHFGEEPPLVGTYGSGTIFFSHCNLGCLFCQNWDISHEKGDKLSPEDLASIMLELQQAGCHNINLVSPSHYVPQIIAAVLHAAEKGLHIPLVYNTSGYDNKTTLERIDGIVDIYMPDFKYASSEIGKQLSCVSSYWKVTKAAVKEMHRQVGDLVIDEQGIAHRGLLIRHLVLPGNLAGTEQVMEFIAKEVSPTSYINIMDQYFPEFKAQQNPKLNRCITRAEFLQAVDAAKRASPFFRLIH</sequence>
<keyword evidence="4" id="KW-0411">Iron-sulfur</keyword>
<evidence type="ECO:0000256" key="2">
    <source>
        <dbReference type="ARBA" id="ARBA00022723"/>
    </source>
</evidence>
<proteinExistence type="predicted"/>
<dbReference type="SUPFAM" id="SSF102114">
    <property type="entry name" value="Radical SAM enzymes"/>
    <property type="match status" value="1"/>
</dbReference>
<dbReference type="Gene3D" id="3.20.20.70">
    <property type="entry name" value="Aldolase class I"/>
    <property type="match status" value="1"/>
</dbReference>
<evidence type="ECO:0000256" key="3">
    <source>
        <dbReference type="ARBA" id="ARBA00023004"/>
    </source>
</evidence>
<keyword evidence="7" id="KW-1185">Reference proteome</keyword>
<accession>A0ABZ3J1Q0</accession>
<name>A0ABZ3J1Q0_SPOA4</name>
<protein>
    <recommendedName>
        <fullName evidence="5">Radical SAM core domain-containing protein</fullName>
    </recommendedName>
</protein>
<organism evidence="6 7">
    <name type="scientific">Sporomusa acidovorans (strain ATCC 49682 / DSM 3132 / Mol)</name>
    <dbReference type="NCBI Taxonomy" id="1123286"/>
    <lineage>
        <taxon>Bacteria</taxon>
        <taxon>Bacillati</taxon>
        <taxon>Bacillota</taxon>
        <taxon>Negativicutes</taxon>
        <taxon>Selenomonadales</taxon>
        <taxon>Sporomusaceae</taxon>
        <taxon>Sporomusa</taxon>
    </lineage>
</organism>
<dbReference type="EMBL" id="CP155571">
    <property type="protein sequence ID" value="XFO72170.1"/>
    <property type="molecule type" value="Genomic_DNA"/>
</dbReference>
<dbReference type="SFLD" id="SFLDS00029">
    <property type="entry name" value="Radical_SAM"/>
    <property type="match status" value="1"/>
</dbReference>
<dbReference type="InterPro" id="IPR013785">
    <property type="entry name" value="Aldolase_TIM"/>
</dbReference>
<dbReference type="InterPro" id="IPR058240">
    <property type="entry name" value="rSAM_sf"/>
</dbReference>
<dbReference type="PANTHER" id="PTHR43075">
    <property type="entry name" value="FORMATE LYASE ACTIVATING ENZYME, PUTATIVE (AFU_ORTHOLOGUE AFUA_2G15630)-RELATED"/>
    <property type="match status" value="1"/>
</dbReference>
<dbReference type="InterPro" id="IPR040085">
    <property type="entry name" value="MJ0674-like"/>
</dbReference>
<evidence type="ECO:0000313" key="6">
    <source>
        <dbReference type="EMBL" id="XFO72170.1"/>
    </source>
</evidence>
<dbReference type="PANTHER" id="PTHR43075:SF1">
    <property type="entry name" value="FORMATE LYASE ACTIVATING ENZYME, PUTATIVE (AFU_ORTHOLOGUE AFUA_2G15630)-RELATED"/>
    <property type="match status" value="1"/>
</dbReference>
<keyword evidence="3" id="KW-0408">Iron</keyword>
<evidence type="ECO:0000313" key="7">
    <source>
        <dbReference type="Proteomes" id="UP000216052"/>
    </source>
</evidence>
<keyword evidence="2" id="KW-0479">Metal-binding</keyword>
<feature type="domain" description="Radical SAM core" evidence="5">
    <location>
        <begin position="79"/>
        <end position="210"/>
    </location>
</feature>
<keyword evidence="1" id="KW-0949">S-adenosyl-L-methionine</keyword>
<dbReference type="PIRSF" id="PIRSF004869">
    <property type="entry name" value="PflX_prd"/>
    <property type="match status" value="1"/>
</dbReference>
<reference evidence="6" key="1">
    <citation type="submission" date="2024-05" db="EMBL/GenBank/DDBJ databases">
        <title>Isolation and characterization of Sporomusa carbonis sp. nov., a carboxydotrophic hydrogenogen in the genus of Sporomusa isolated from a charcoal burning pile.</title>
        <authorList>
            <person name="Boeer T."/>
            <person name="Rosenbaum F."/>
            <person name="Eysell L."/>
            <person name="Mueller V."/>
            <person name="Daniel R."/>
            <person name="Poehlein A."/>
        </authorList>
    </citation>
    <scope>NUCLEOTIDE SEQUENCE [LARGE SCALE GENOMIC DNA]</scope>
    <source>
        <strain evidence="6">DSM 3132</strain>
    </source>
</reference>
<evidence type="ECO:0000256" key="1">
    <source>
        <dbReference type="ARBA" id="ARBA00022691"/>
    </source>
</evidence>
<dbReference type="SFLD" id="SFLDG01099">
    <property type="entry name" value="Uncharacterised_Radical_SAM_Su"/>
    <property type="match status" value="1"/>
</dbReference>
<gene>
    <name evidence="6" type="ORF">SPACI_022160</name>
</gene>
<dbReference type="Proteomes" id="UP000216052">
    <property type="component" value="Chromosome"/>
</dbReference>
<dbReference type="RefSeq" id="WP_093796512.1">
    <property type="nucleotide sequence ID" value="NZ_CP155571.1"/>
</dbReference>
<dbReference type="InterPro" id="IPR016431">
    <property type="entry name" value="Pyrv-formate_lyase-activ_prd"/>
</dbReference>
<evidence type="ECO:0000259" key="5">
    <source>
        <dbReference type="Pfam" id="PF04055"/>
    </source>
</evidence>